<comment type="caution">
    <text evidence="1">The sequence shown here is derived from an EMBL/GenBank/DDBJ whole genome shotgun (WGS) entry which is preliminary data.</text>
</comment>
<proteinExistence type="predicted"/>
<protein>
    <submittedName>
        <fullName evidence="1">Uncharacterized protein</fullName>
    </submittedName>
</protein>
<dbReference type="EMBL" id="JAULSX010000001">
    <property type="protein sequence ID" value="KAK3500099.1"/>
    <property type="molecule type" value="Genomic_DNA"/>
</dbReference>
<dbReference type="RefSeq" id="XP_062697732.1">
    <property type="nucleotide sequence ID" value="XM_062834458.1"/>
</dbReference>
<sequence>DGRVTIYKYNLLNYLLEVTRTLISLADSGNFIIKLQLIPTFKIIYRITNNKPTFINNS</sequence>
<organism evidence="1 2">
    <name type="scientific">Neurospora hispaniola</name>
    <dbReference type="NCBI Taxonomy" id="588809"/>
    <lineage>
        <taxon>Eukaryota</taxon>
        <taxon>Fungi</taxon>
        <taxon>Dikarya</taxon>
        <taxon>Ascomycota</taxon>
        <taxon>Pezizomycotina</taxon>
        <taxon>Sordariomycetes</taxon>
        <taxon>Sordariomycetidae</taxon>
        <taxon>Sordariales</taxon>
        <taxon>Sordariaceae</taxon>
        <taxon>Neurospora</taxon>
    </lineage>
</organism>
<accession>A0AAJ0IGS6</accession>
<keyword evidence="2" id="KW-1185">Reference proteome</keyword>
<reference evidence="1 2" key="1">
    <citation type="journal article" date="2023" name="Mol. Phylogenet. Evol.">
        <title>Genome-scale phylogeny and comparative genomics of the fungal order Sordariales.</title>
        <authorList>
            <person name="Hensen N."/>
            <person name="Bonometti L."/>
            <person name="Westerberg I."/>
            <person name="Brannstrom I.O."/>
            <person name="Guillou S."/>
            <person name="Cros-Aarteil S."/>
            <person name="Calhoun S."/>
            <person name="Haridas S."/>
            <person name="Kuo A."/>
            <person name="Mondo S."/>
            <person name="Pangilinan J."/>
            <person name="Riley R."/>
            <person name="LaButti K."/>
            <person name="Andreopoulos B."/>
            <person name="Lipzen A."/>
            <person name="Chen C."/>
            <person name="Yan M."/>
            <person name="Daum C."/>
            <person name="Ng V."/>
            <person name="Clum A."/>
            <person name="Steindorff A."/>
            <person name="Ohm R.A."/>
            <person name="Martin F."/>
            <person name="Silar P."/>
            <person name="Natvig D.O."/>
            <person name="Lalanne C."/>
            <person name="Gautier V."/>
            <person name="Ament-Velasquez S.L."/>
            <person name="Kruys A."/>
            <person name="Hutchinson M.I."/>
            <person name="Powell A.J."/>
            <person name="Barry K."/>
            <person name="Miller A.N."/>
            <person name="Grigoriev I.V."/>
            <person name="Debuchy R."/>
            <person name="Gladieux P."/>
            <person name="Hiltunen Thoren M."/>
            <person name="Johannesson H."/>
        </authorList>
    </citation>
    <scope>NUCLEOTIDE SEQUENCE [LARGE SCALE GENOMIC DNA]</scope>
    <source>
        <strain evidence="1 2">FGSC 10403</strain>
    </source>
</reference>
<gene>
    <name evidence="1" type="ORF">B0T23DRAFT_308054</name>
</gene>
<dbReference type="AlphaFoldDB" id="A0AAJ0IGS6"/>
<evidence type="ECO:0000313" key="2">
    <source>
        <dbReference type="Proteomes" id="UP001285908"/>
    </source>
</evidence>
<feature type="non-terminal residue" evidence="1">
    <location>
        <position position="1"/>
    </location>
</feature>
<dbReference type="Proteomes" id="UP001285908">
    <property type="component" value="Unassembled WGS sequence"/>
</dbReference>
<evidence type="ECO:0000313" key="1">
    <source>
        <dbReference type="EMBL" id="KAK3500099.1"/>
    </source>
</evidence>
<name>A0AAJ0IGS6_9PEZI</name>
<dbReference type="GeneID" id="87872080"/>